<name>A0AB40C3E2_DIOCR</name>
<protein>
    <submittedName>
        <fullName evidence="2">Secreted RxLR effector protein 161-like</fullName>
    </submittedName>
</protein>
<evidence type="ECO:0000313" key="1">
    <source>
        <dbReference type="Proteomes" id="UP001515500"/>
    </source>
</evidence>
<dbReference type="PANTHER" id="PTHR11439:SF521">
    <property type="entry name" value="RNA-DIRECTED DNA POLYMERASE"/>
    <property type="match status" value="1"/>
</dbReference>
<sequence length="145" mass="16343">MSTPYNANIQLKKNFGDPVAQSKYAQIIGSLMHLMNFTRPDIAYVVCRLSRYTQNPNREHWYALVRLMKYLRGTMNYGILYSGYPTVLEGYSDANWISDSNETKSTSGYVFTLGGGAIAWKSARQTIIARSTMESEFVALELTGS</sequence>
<evidence type="ECO:0000313" key="2">
    <source>
        <dbReference type="RefSeq" id="XP_039133306.1"/>
    </source>
</evidence>
<dbReference type="CDD" id="cd09272">
    <property type="entry name" value="RNase_HI_RT_Ty1"/>
    <property type="match status" value="1"/>
</dbReference>
<dbReference type="AlphaFoldDB" id="A0AB40C3E2"/>
<dbReference type="PANTHER" id="PTHR11439">
    <property type="entry name" value="GAG-POL-RELATED RETROTRANSPOSON"/>
    <property type="match status" value="1"/>
</dbReference>
<accession>A0AB40C3E2</accession>
<keyword evidence="1" id="KW-1185">Reference proteome</keyword>
<proteinExistence type="predicted"/>
<organism evidence="1 2">
    <name type="scientific">Dioscorea cayennensis subsp. rotundata</name>
    <name type="common">White Guinea yam</name>
    <name type="synonym">Dioscorea rotundata</name>
    <dbReference type="NCBI Taxonomy" id="55577"/>
    <lineage>
        <taxon>Eukaryota</taxon>
        <taxon>Viridiplantae</taxon>
        <taxon>Streptophyta</taxon>
        <taxon>Embryophyta</taxon>
        <taxon>Tracheophyta</taxon>
        <taxon>Spermatophyta</taxon>
        <taxon>Magnoliopsida</taxon>
        <taxon>Liliopsida</taxon>
        <taxon>Dioscoreales</taxon>
        <taxon>Dioscoreaceae</taxon>
        <taxon>Dioscorea</taxon>
    </lineage>
</organism>
<reference evidence="2" key="1">
    <citation type="submission" date="2025-08" db="UniProtKB">
        <authorList>
            <consortium name="RefSeq"/>
        </authorList>
    </citation>
    <scope>IDENTIFICATION</scope>
</reference>
<dbReference type="Proteomes" id="UP001515500">
    <property type="component" value="Chromosome 10"/>
</dbReference>
<dbReference type="RefSeq" id="XP_039133306.1">
    <property type="nucleotide sequence ID" value="XM_039277372.1"/>
</dbReference>
<dbReference type="GeneID" id="120270376"/>
<gene>
    <name evidence="2" type="primary">LOC120270376</name>
</gene>